<feature type="chain" id="PRO_5040112298" evidence="2">
    <location>
        <begin position="26"/>
        <end position="135"/>
    </location>
</feature>
<evidence type="ECO:0000256" key="2">
    <source>
        <dbReference type="SAM" id="SignalP"/>
    </source>
</evidence>
<organism evidence="3 4">
    <name type="scientific">Synaphobranchus kaupii</name>
    <name type="common">Kaup's arrowtooth eel</name>
    <dbReference type="NCBI Taxonomy" id="118154"/>
    <lineage>
        <taxon>Eukaryota</taxon>
        <taxon>Metazoa</taxon>
        <taxon>Chordata</taxon>
        <taxon>Craniata</taxon>
        <taxon>Vertebrata</taxon>
        <taxon>Euteleostomi</taxon>
        <taxon>Actinopterygii</taxon>
        <taxon>Neopterygii</taxon>
        <taxon>Teleostei</taxon>
        <taxon>Anguilliformes</taxon>
        <taxon>Synaphobranchidae</taxon>
        <taxon>Synaphobranchus</taxon>
    </lineage>
</organism>
<evidence type="ECO:0000256" key="1">
    <source>
        <dbReference type="SAM" id="MobiDB-lite"/>
    </source>
</evidence>
<accession>A0A9Q1FUK6</accession>
<feature type="compositionally biased region" description="Polar residues" evidence="1">
    <location>
        <begin position="32"/>
        <end position="47"/>
    </location>
</feature>
<feature type="signal peptide" evidence="2">
    <location>
        <begin position="1"/>
        <end position="25"/>
    </location>
</feature>
<sequence>MPNAGVKQLFLAFSGFLLITISILANSDHSTACQRDNQPEKATSTKMNGGHRSHNFKTESFELSAMVTWCVKQVYQHPLEDYISHHANCKQQWCPSWKKITVRKRGRCQRCSIHSAYRHATFKLTRLLNYFSIGS</sequence>
<protein>
    <submittedName>
        <fullName evidence="3">Uncharacterized protein</fullName>
    </submittedName>
</protein>
<proteinExistence type="predicted"/>
<dbReference type="AlphaFoldDB" id="A0A9Q1FUK6"/>
<keyword evidence="2" id="KW-0732">Signal</keyword>
<reference evidence="3" key="1">
    <citation type="journal article" date="2023" name="Science">
        <title>Genome structures resolve the early diversification of teleost fishes.</title>
        <authorList>
            <person name="Parey E."/>
            <person name="Louis A."/>
            <person name="Montfort J."/>
            <person name="Bouchez O."/>
            <person name="Roques C."/>
            <person name="Iampietro C."/>
            <person name="Lluch J."/>
            <person name="Castinel A."/>
            <person name="Donnadieu C."/>
            <person name="Desvignes T."/>
            <person name="Floi Bucao C."/>
            <person name="Jouanno E."/>
            <person name="Wen M."/>
            <person name="Mejri S."/>
            <person name="Dirks R."/>
            <person name="Jansen H."/>
            <person name="Henkel C."/>
            <person name="Chen W.J."/>
            <person name="Zahm M."/>
            <person name="Cabau C."/>
            <person name="Klopp C."/>
            <person name="Thompson A.W."/>
            <person name="Robinson-Rechavi M."/>
            <person name="Braasch I."/>
            <person name="Lecointre G."/>
            <person name="Bobe J."/>
            <person name="Postlethwait J.H."/>
            <person name="Berthelot C."/>
            <person name="Roest Crollius H."/>
            <person name="Guiguen Y."/>
        </authorList>
    </citation>
    <scope>NUCLEOTIDE SEQUENCE</scope>
    <source>
        <strain evidence="3">WJC10195</strain>
    </source>
</reference>
<evidence type="ECO:0000313" key="4">
    <source>
        <dbReference type="Proteomes" id="UP001152622"/>
    </source>
</evidence>
<keyword evidence="4" id="KW-1185">Reference proteome</keyword>
<name>A0A9Q1FUK6_SYNKA</name>
<comment type="caution">
    <text evidence="3">The sequence shown here is derived from an EMBL/GenBank/DDBJ whole genome shotgun (WGS) entry which is preliminary data.</text>
</comment>
<gene>
    <name evidence="3" type="ORF">SKAU_G00147640</name>
</gene>
<dbReference type="EMBL" id="JAINUF010000004">
    <property type="protein sequence ID" value="KAJ8365933.1"/>
    <property type="molecule type" value="Genomic_DNA"/>
</dbReference>
<dbReference type="Proteomes" id="UP001152622">
    <property type="component" value="Chromosome 4"/>
</dbReference>
<evidence type="ECO:0000313" key="3">
    <source>
        <dbReference type="EMBL" id="KAJ8365933.1"/>
    </source>
</evidence>
<feature type="region of interest" description="Disordered" evidence="1">
    <location>
        <begin position="32"/>
        <end position="51"/>
    </location>
</feature>